<name>A0A0B8P963_9VIBR</name>
<feature type="transmembrane region" description="Helical" evidence="1">
    <location>
        <begin position="185"/>
        <end position="203"/>
    </location>
</feature>
<evidence type="ECO:0000256" key="1">
    <source>
        <dbReference type="SAM" id="Phobius"/>
    </source>
</evidence>
<dbReference type="EMBL" id="BBSA01000008">
    <property type="protein sequence ID" value="GAM63355.1"/>
    <property type="molecule type" value="Genomic_DNA"/>
</dbReference>
<feature type="transmembrane region" description="Helical" evidence="1">
    <location>
        <begin position="152"/>
        <end position="173"/>
    </location>
</feature>
<dbReference type="Pfam" id="PF14897">
    <property type="entry name" value="EpsG"/>
    <property type="match status" value="1"/>
</dbReference>
<sequence>MTYFFLISIYLLLINVLLKNRNWVVIFIFLLPLIFFSAYRDIGADTDTYKFIYYSFSFEGYSFSVFGEPLFYGLIYLSREIFLLDHIEFFGVNATIICLFYSVALSRYDRAGFYIATVGPVFLMNAITNGMRIGLAYHIVLLGYVYRKEIKYSLIAGLAHITSPLIVLYDKYINEILVNINIKKFIYLILIGVLSVISFEMLLSFEPRIKDKIDAYSNFLSPGILSGVSDIYVIFVVLILKIVHDRKNTGSSYILNILLILLFCFSLKLATFYSYAFLRVIKLLLVGVVLSNLNLIKLNNYRSTFLFILLPYYTNYFFSVINAGA</sequence>
<reference evidence="2 3" key="1">
    <citation type="submission" date="2015-01" db="EMBL/GenBank/DDBJ databases">
        <title>Vibrio sp. C5 JCM 19232 whole genome shotgun sequence.</title>
        <authorList>
            <person name="Sawabe T."/>
            <person name="Meirelles P."/>
            <person name="Feng G."/>
            <person name="Sayaka M."/>
            <person name="Hattori M."/>
            <person name="Ohkuma M."/>
        </authorList>
    </citation>
    <scope>NUCLEOTIDE SEQUENCE [LARGE SCALE GENOMIC DNA]</scope>
    <source>
        <strain evidence="2 3">JCM19232</strain>
    </source>
</reference>
<keyword evidence="1" id="KW-0812">Transmembrane</keyword>
<feature type="transmembrane region" description="Helical" evidence="1">
    <location>
        <begin position="81"/>
        <end position="101"/>
    </location>
</feature>
<feature type="transmembrane region" description="Helical" evidence="1">
    <location>
        <begin position="20"/>
        <end position="39"/>
    </location>
</feature>
<protein>
    <submittedName>
        <fullName evidence="2">Uncharacterized protein</fullName>
    </submittedName>
</protein>
<feature type="transmembrane region" description="Helical" evidence="1">
    <location>
        <begin position="51"/>
        <end position="75"/>
    </location>
</feature>
<comment type="caution">
    <text evidence="2">The sequence shown here is derived from an EMBL/GenBank/DDBJ whole genome shotgun (WGS) entry which is preliminary data.</text>
</comment>
<evidence type="ECO:0000313" key="3">
    <source>
        <dbReference type="Proteomes" id="UP000031670"/>
    </source>
</evidence>
<dbReference type="Proteomes" id="UP000031670">
    <property type="component" value="Unassembled WGS sequence"/>
</dbReference>
<proteinExistence type="predicted"/>
<gene>
    <name evidence="2" type="ORF">JCM19232_1502</name>
</gene>
<feature type="transmembrane region" description="Helical" evidence="1">
    <location>
        <begin position="305"/>
        <end position="324"/>
    </location>
</feature>
<organism evidence="2 3">
    <name type="scientific">Vibrio ishigakensis</name>
    <dbReference type="NCBI Taxonomy" id="1481914"/>
    <lineage>
        <taxon>Bacteria</taxon>
        <taxon>Pseudomonadati</taxon>
        <taxon>Pseudomonadota</taxon>
        <taxon>Gammaproteobacteria</taxon>
        <taxon>Vibrionales</taxon>
        <taxon>Vibrionaceae</taxon>
        <taxon>Vibrio</taxon>
    </lineage>
</organism>
<feature type="transmembrane region" description="Helical" evidence="1">
    <location>
        <begin position="223"/>
        <end position="240"/>
    </location>
</feature>
<dbReference type="InterPro" id="IPR049458">
    <property type="entry name" value="EpsG-like"/>
</dbReference>
<reference evidence="2 3" key="2">
    <citation type="submission" date="2015-01" db="EMBL/GenBank/DDBJ databases">
        <authorList>
            <consortium name="NBRP consortium"/>
            <person name="Sawabe T."/>
            <person name="Meirelles P."/>
            <person name="Feng G."/>
            <person name="Sayaka M."/>
            <person name="Hattori M."/>
            <person name="Ohkuma M."/>
        </authorList>
    </citation>
    <scope>NUCLEOTIDE SEQUENCE [LARGE SCALE GENOMIC DNA]</scope>
    <source>
        <strain evidence="2 3">JCM19232</strain>
    </source>
</reference>
<feature type="transmembrane region" description="Helical" evidence="1">
    <location>
        <begin position="276"/>
        <end position="293"/>
    </location>
</feature>
<dbReference type="AlphaFoldDB" id="A0A0B8P963"/>
<feature type="transmembrane region" description="Helical" evidence="1">
    <location>
        <begin position="113"/>
        <end position="146"/>
    </location>
</feature>
<keyword evidence="1" id="KW-1133">Transmembrane helix</keyword>
<evidence type="ECO:0000313" key="2">
    <source>
        <dbReference type="EMBL" id="GAM63355.1"/>
    </source>
</evidence>
<keyword evidence="1" id="KW-0472">Membrane</keyword>
<feature type="transmembrane region" description="Helical" evidence="1">
    <location>
        <begin position="252"/>
        <end position="270"/>
    </location>
</feature>
<accession>A0A0B8P963</accession>